<dbReference type="AlphaFoldDB" id="A0A445GE22"/>
<organism evidence="1 2">
    <name type="scientific">Glycine soja</name>
    <name type="common">Wild soybean</name>
    <dbReference type="NCBI Taxonomy" id="3848"/>
    <lineage>
        <taxon>Eukaryota</taxon>
        <taxon>Viridiplantae</taxon>
        <taxon>Streptophyta</taxon>
        <taxon>Embryophyta</taxon>
        <taxon>Tracheophyta</taxon>
        <taxon>Spermatophyta</taxon>
        <taxon>Magnoliopsida</taxon>
        <taxon>eudicotyledons</taxon>
        <taxon>Gunneridae</taxon>
        <taxon>Pentapetalae</taxon>
        <taxon>rosids</taxon>
        <taxon>fabids</taxon>
        <taxon>Fabales</taxon>
        <taxon>Fabaceae</taxon>
        <taxon>Papilionoideae</taxon>
        <taxon>50 kb inversion clade</taxon>
        <taxon>NPAAA clade</taxon>
        <taxon>indigoferoid/millettioid clade</taxon>
        <taxon>Phaseoleae</taxon>
        <taxon>Glycine</taxon>
        <taxon>Glycine subgen. Soja</taxon>
    </lineage>
</organism>
<keyword evidence="2" id="KW-1185">Reference proteome</keyword>
<evidence type="ECO:0000313" key="2">
    <source>
        <dbReference type="Proteomes" id="UP000289340"/>
    </source>
</evidence>
<name>A0A445GE22_GLYSO</name>
<reference evidence="1 2" key="1">
    <citation type="submission" date="2018-09" db="EMBL/GenBank/DDBJ databases">
        <title>A high-quality reference genome of wild soybean provides a powerful tool to mine soybean genomes.</title>
        <authorList>
            <person name="Xie M."/>
            <person name="Chung C.Y.L."/>
            <person name="Li M.-W."/>
            <person name="Wong F.-L."/>
            <person name="Chan T.-F."/>
            <person name="Lam H.-M."/>
        </authorList>
    </citation>
    <scope>NUCLEOTIDE SEQUENCE [LARGE SCALE GENOMIC DNA]</scope>
    <source>
        <strain evidence="2">cv. W05</strain>
        <tissue evidence="1">Hypocotyl of etiolated seedlings</tissue>
    </source>
</reference>
<dbReference type="EMBL" id="QZWG01000016">
    <property type="protein sequence ID" value="RZB59462.1"/>
    <property type="molecule type" value="Genomic_DNA"/>
</dbReference>
<accession>A0A445GE22</accession>
<dbReference type="Proteomes" id="UP000289340">
    <property type="component" value="Chromosome 16"/>
</dbReference>
<comment type="caution">
    <text evidence="1">The sequence shown here is derived from an EMBL/GenBank/DDBJ whole genome shotgun (WGS) entry which is preliminary data.</text>
</comment>
<protein>
    <submittedName>
        <fullName evidence="1">Uncharacterized protein</fullName>
    </submittedName>
</protein>
<evidence type="ECO:0000313" key="1">
    <source>
        <dbReference type="EMBL" id="RZB59462.1"/>
    </source>
</evidence>
<proteinExistence type="predicted"/>
<gene>
    <name evidence="1" type="ORF">D0Y65_042623</name>
</gene>
<sequence>MASLVLLFSELVHNHEWDAEALLAAYPSSNFTITSSSCAVAAKKTLKDEGFMQKNTQKTEDIVVENPLESRVCVDLVWP</sequence>